<dbReference type="InterPro" id="IPR018333">
    <property type="entry name" value="Squalene_cyclase"/>
</dbReference>
<name>A0A932CND1_UNCTE</name>
<evidence type="ECO:0000259" key="5">
    <source>
        <dbReference type="Pfam" id="PF13243"/>
    </source>
</evidence>
<evidence type="ECO:0000313" key="8">
    <source>
        <dbReference type="Proteomes" id="UP000769766"/>
    </source>
</evidence>
<dbReference type="AlphaFoldDB" id="A0A932CND1"/>
<evidence type="ECO:0000256" key="1">
    <source>
        <dbReference type="ARBA" id="ARBA00004999"/>
    </source>
</evidence>
<protein>
    <submittedName>
        <fullName evidence="7">Squalene--hopene cyclase</fullName>
        <ecNumber evidence="7">5.4.99.17</ecNumber>
    </submittedName>
</protein>
<keyword evidence="4 7" id="KW-0413">Isomerase</keyword>
<reference evidence="7" key="1">
    <citation type="submission" date="2020-07" db="EMBL/GenBank/DDBJ databases">
        <title>Huge and variable diversity of episymbiotic CPR bacteria and DPANN archaea in groundwater ecosystems.</title>
        <authorList>
            <person name="He C.Y."/>
            <person name="Keren R."/>
            <person name="Whittaker M."/>
            <person name="Farag I.F."/>
            <person name="Doudna J."/>
            <person name="Cate J.H.D."/>
            <person name="Banfield J.F."/>
        </authorList>
    </citation>
    <scope>NUCLEOTIDE SEQUENCE</scope>
    <source>
        <strain evidence="7">NC_groundwater_672_Ag_B-0.1um_62_36</strain>
    </source>
</reference>
<dbReference type="PROSITE" id="PS01074">
    <property type="entry name" value="TERPENE_SYNTHASES"/>
    <property type="match status" value="1"/>
</dbReference>
<dbReference type="SFLD" id="SFLDG01016">
    <property type="entry name" value="Prenyltransferase_Like_2"/>
    <property type="match status" value="1"/>
</dbReference>
<evidence type="ECO:0000256" key="3">
    <source>
        <dbReference type="ARBA" id="ARBA00022737"/>
    </source>
</evidence>
<dbReference type="PANTHER" id="PTHR11764:SF20">
    <property type="entry name" value="LANOSTEROL SYNTHASE"/>
    <property type="match status" value="1"/>
</dbReference>
<dbReference type="Gene3D" id="1.50.10.20">
    <property type="match status" value="2"/>
</dbReference>
<dbReference type="Pfam" id="PF13243">
    <property type="entry name" value="SQHop_cyclase_C"/>
    <property type="match status" value="1"/>
</dbReference>
<dbReference type="Proteomes" id="UP000769766">
    <property type="component" value="Unassembled WGS sequence"/>
</dbReference>
<accession>A0A932CND1</accession>
<dbReference type="Pfam" id="PF13249">
    <property type="entry name" value="SQHop_cyclase_N"/>
    <property type="match status" value="1"/>
</dbReference>
<comment type="similarity">
    <text evidence="2">Belongs to the terpene cyclase/mutase family.</text>
</comment>
<dbReference type="EMBL" id="JACPRF010000168">
    <property type="protein sequence ID" value="MBI2876304.1"/>
    <property type="molecule type" value="Genomic_DNA"/>
</dbReference>
<evidence type="ECO:0000256" key="2">
    <source>
        <dbReference type="ARBA" id="ARBA00009755"/>
    </source>
</evidence>
<dbReference type="CDD" id="cd02892">
    <property type="entry name" value="SQCY_1"/>
    <property type="match status" value="1"/>
</dbReference>
<dbReference type="NCBIfam" id="TIGR01787">
    <property type="entry name" value="squalene_cyclas"/>
    <property type="match status" value="1"/>
</dbReference>
<dbReference type="InterPro" id="IPR002365">
    <property type="entry name" value="Terpene_synthase_CS"/>
</dbReference>
<feature type="domain" description="Squalene cyclase C-terminal" evidence="5">
    <location>
        <begin position="302"/>
        <end position="621"/>
    </location>
</feature>
<feature type="domain" description="Squalene cyclase N-terminal" evidence="6">
    <location>
        <begin position="11"/>
        <end position="292"/>
    </location>
</feature>
<comment type="pathway">
    <text evidence="1">Secondary metabolite biosynthesis; hopanoid biosynthesis.</text>
</comment>
<evidence type="ECO:0000256" key="4">
    <source>
        <dbReference type="ARBA" id="ARBA00023235"/>
    </source>
</evidence>
<dbReference type="InterPro" id="IPR006400">
    <property type="entry name" value="Hopene-cyclase"/>
</dbReference>
<dbReference type="NCBIfam" id="TIGR01507">
    <property type="entry name" value="hopene_cyclase"/>
    <property type="match status" value="1"/>
</dbReference>
<keyword evidence="3" id="KW-0677">Repeat</keyword>
<gene>
    <name evidence="7" type="primary">shc</name>
    <name evidence="7" type="ORF">HYY20_05425</name>
</gene>
<dbReference type="GO" id="GO:0005811">
    <property type="term" value="C:lipid droplet"/>
    <property type="evidence" value="ECO:0007669"/>
    <property type="project" value="InterPro"/>
</dbReference>
<proteinExistence type="inferred from homology"/>
<dbReference type="GO" id="GO:0016104">
    <property type="term" value="P:triterpenoid biosynthetic process"/>
    <property type="evidence" value="ECO:0007669"/>
    <property type="project" value="InterPro"/>
</dbReference>
<comment type="caution">
    <text evidence="7">The sequence shown here is derived from an EMBL/GenBank/DDBJ whole genome shotgun (WGS) entry which is preliminary data.</text>
</comment>
<dbReference type="EC" id="5.4.99.17" evidence="7"/>
<evidence type="ECO:0000259" key="6">
    <source>
        <dbReference type="Pfam" id="PF13249"/>
    </source>
</evidence>
<dbReference type="PANTHER" id="PTHR11764">
    <property type="entry name" value="TERPENE CYCLASE/MUTASE FAMILY MEMBER"/>
    <property type="match status" value="1"/>
</dbReference>
<organism evidence="7 8">
    <name type="scientific">Tectimicrobiota bacterium</name>
    <dbReference type="NCBI Taxonomy" id="2528274"/>
    <lineage>
        <taxon>Bacteria</taxon>
        <taxon>Pseudomonadati</taxon>
        <taxon>Nitrospinota/Tectimicrobiota group</taxon>
        <taxon>Candidatus Tectimicrobiota</taxon>
    </lineage>
</organism>
<dbReference type="InterPro" id="IPR008930">
    <property type="entry name" value="Terpenoid_cyclase/PrenylTrfase"/>
</dbReference>
<dbReference type="InterPro" id="IPR032696">
    <property type="entry name" value="SQ_cyclase_C"/>
</dbReference>
<dbReference type="SUPFAM" id="SSF48239">
    <property type="entry name" value="Terpenoid cyclases/Protein prenyltransferases"/>
    <property type="match status" value="2"/>
</dbReference>
<sequence>MSFSVQLNTAIARAQQFLLGRQDRTEGFWIGHLASNASITAEYIMLHHYLGRVDPQKEKRAVDYILSRQLPDGSWNIYYDGPGDLSVTAEAYVALKLSGLSIDQPCMVRARDFIGAHGGIERVRVFSKIHLALLGLYPWEKVPHIPPEILFLPKSFPLNIYQMSSWARSCVVPLSVIMARHPCQPASSITIDELYSPEVCEPQRSLDRKLNQLLFSMNAFLTGSNGPRPWRRRAIQEAERWILEHQEPSGDWGGIIPAMLYSLLALLTLGYSHDHPVIVKGLESIERFTVKEGDWLWLQSCVSPIWDTAWSLYSLSLSGISRDHPPLAQAAQWLLAKEISSYGDWRVKNRKGRPGGWSFEFHNTFYPDVDDTCVVILALKNVSLPAREEEQKAASLRRAIDWVISMQGKDGGLGAFDKDNNQEILNRLPFADHKAMLDKSCPDLTGRFLEALGALGYPAHYPPARRAILFLQQRQERDGSWYGRWGVNYIYGTWSALVGLNAIGLEPSCPEIQRGAAWLKQVQNPDGGWGETCHSYVDLSLKGQGKSTPSQTAWAILGLIAAGEESGAEVRRGIEFLLRMQKSDGGWEEKEYTGTGFPGHFYLNYQMYRYYFPLLALSKYRSMNP</sequence>
<dbReference type="InterPro" id="IPR032697">
    <property type="entry name" value="SQ_cyclase_N"/>
</dbReference>
<evidence type="ECO:0000313" key="7">
    <source>
        <dbReference type="EMBL" id="MBI2876304.1"/>
    </source>
</evidence>
<dbReference type="GO" id="GO:0051007">
    <property type="term" value="F:squalene-hopene cyclase activity"/>
    <property type="evidence" value="ECO:0007669"/>
    <property type="project" value="UniProtKB-EC"/>
</dbReference>